<evidence type="ECO:0000256" key="1">
    <source>
        <dbReference type="SAM" id="Coils"/>
    </source>
</evidence>
<dbReference type="Proteomes" id="UP000314986">
    <property type="component" value="Unassembled WGS sequence"/>
</dbReference>
<dbReference type="AlphaFoldDB" id="A0A4W3GV92"/>
<protein>
    <submittedName>
        <fullName evidence="3">Impact RWD domain protein</fullName>
    </submittedName>
</protein>
<name>A0A4W3GV92_CALMI</name>
<dbReference type="Pfam" id="PF05773">
    <property type="entry name" value="RWD"/>
    <property type="match status" value="1"/>
</dbReference>
<dbReference type="PROSITE" id="PS50908">
    <property type="entry name" value="RWD"/>
    <property type="match status" value="1"/>
</dbReference>
<reference evidence="4" key="2">
    <citation type="journal article" date="2007" name="PLoS Biol.">
        <title>Survey sequencing and comparative analysis of the elephant shark (Callorhinchus milii) genome.</title>
        <authorList>
            <person name="Venkatesh B."/>
            <person name="Kirkness E.F."/>
            <person name="Loh Y.H."/>
            <person name="Halpern A.L."/>
            <person name="Lee A.P."/>
            <person name="Johnson J."/>
            <person name="Dandona N."/>
            <person name="Viswanathan L.D."/>
            <person name="Tay A."/>
            <person name="Venter J.C."/>
            <person name="Strausberg R.L."/>
            <person name="Brenner S."/>
        </authorList>
    </citation>
    <scope>NUCLEOTIDE SEQUENCE [LARGE SCALE GENOMIC DNA]</scope>
</reference>
<accession>A0A4W3GV92</accession>
<feature type="domain" description="RWD" evidence="2">
    <location>
        <begin position="16"/>
        <end position="118"/>
    </location>
</feature>
<dbReference type="GO" id="GO:0006446">
    <property type="term" value="P:regulation of translational initiation"/>
    <property type="evidence" value="ECO:0007669"/>
    <property type="project" value="TreeGrafter"/>
</dbReference>
<keyword evidence="4" id="KW-1185">Reference proteome</keyword>
<dbReference type="CDD" id="cd23821">
    <property type="entry name" value="RWD_IMPACT"/>
    <property type="match status" value="1"/>
</dbReference>
<feature type="coiled-coil region" evidence="1">
    <location>
        <begin position="1"/>
        <end position="28"/>
    </location>
</feature>
<dbReference type="Ensembl" id="ENSCMIT00000007750.1">
    <property type="protein sequence ID" value="ENSCMIP00000007526.1"/>
    <property type="gene ID" value="ENSCMIG00000004125.1"/>
</dbReference>
<dbReference type="PANTHER" id="PTHR16301">
    <property type="entry name" value="IMPACT-RELATED"/>
    <property type="match status" value="1"/>
</dbReference>
<dbReference type="SUPFAM" id="SSF54495">
    <property type="entry name" value="UBC-like"/>
    <property type="match status" value="1"/>
</dbReference>
<dbReference type="InterPro" id="IPR016135">
    <property type="entry name" value="UBQ-conjugating_enzyme/RWD"/>
</dbReference>
<dbReference type="GO" id="GO:0140469">
    <property type="term" value="P:GCN2-mediated signaling"/>
    <property type="evidence" value="ECO:0007669"/>
    <property type="project" value="TreeGrafter"/>
</dbReference>
<reference evidence="3" key="5">
    <citation type="submission" date="2025-09" db="UniProtKB">
        <authorList>
            <consortium name="Ensembl"/>
        </authorList>
    </citation>
    <scope>IDENTIFICATION</scope>
</reference>
<sequence>MAAETEEEENLQKQIDEIEALSSIFEDEWCVIDEASRIFCIRIADKTENPKWTLCLQVMLPPEYPTAAPPVYQLNAAWLRGQERTELSNSLEEIYLQNLGESILFLWVEKIKDVLVVKSQTSDPGNISVLFVQLLQRTGPYICWQQHNQGTTQHSLVFRKLCLIVCSVVGLSATLRL</sequence>
<dbReference type="FunFam" id="3.10.110.10:FF:000066">
    <property type="entry name" value="IMPACT isoform 1"/>
    <property type="match status" value="1"/>
</dbReference>
<dbReference type="SMART" id="SM00591">
    <property type="entry name" value="RWD"/>
    <property type="match status" value="1"/>
</dbReference>
<evidence type="ECO:0000259" key="2">
    <source>
        <dbReference type="PROSITE" id="PS50908"/>
    </source>
</evidence>
<dbReference type="InterPro" id="IPR006575">
    <property type="entry name" value="RWD_dom"/>
</dbReference>
<organism evidence="3 4">
    <name type="scientific">Callorhinchus milii</name>
    <name type="common">Ghost shark</name>
    <dbReference type="NCBI Taxonomy" id="7868"/>
    <lineage>
        <taxon>Eukaryota</taxon>
        <taxon>Metazoa</taxon>
        <taxon>Chordata</taxon>
        <taxon>Craniata</taxon>
        <taxon>Vertebrata</taxon>
        <taxon>Chondrichthyes</taxon>
        <taxon>Holocephali</taxon>
        <taxon>Chimaeriformes</taxon>
        <taxon>Callorhinchidae</taxon>
        <taxon>Callorhinchus</taxon>
    </lineage>
</organism>
<dbReference type="PANTHER" id="PTHR16301:SF25">
    <property type="entry name" value="PROTEIN IMPACT"/>
    <property type="match status" value="1"/>
</dbReference>
<reference evidence="3" key="4">
    <citation type="submission" date="2025-08" db="UniProtKB">
        <authorList>
            <consortium name="Ensembl"/>
        </authorList>
    </citation>
    <scope>IDENTIFICATION</scope>
</reference>
<reference evidence="4" key="1">
    <citation type="journal article" date="2006" name="Science">
        <title>Ancient noncoding elements conserved in the human genome.</title>
        <authorList>
            <person name="Venkatesh B."/>
            <person name="Kirkness E.F."/>
            <person name="Loh Y.H."/>
            <person name="Halpern A.L."/>
            <person name="Lee A.P."/>
            <person name="Johnson J."/>
            <person name="Dandona N."/>
            <person name="Viswanathan L.D."/>
            <person name="Tay A."/>
            <person name="Venter J.C."/>
            <person name="Strausberg R.L."/>
            <person name="Brenner S."/>
        </authorList>
    </citation>
    <scope>NUCLEOTIDE SEQUENCE [LARGE SCALE GENOMIC DNA]</scope>
</reference>
<dbReference type="Gene3D" id="3.10.110.10">
    <property type="entry name" value="Ubiquitin Conjugating Enzyme"/>
    <property type="match status" value="1"/>
</dbReference>
<keyword evidence="1" id="KW-0175">Coiled coil</keyword>
<dbReference type="InterPro" id="IPR023582">
    <property type="entry name" value="Impact"/>
</dbReference>
<evidence type="ECO:0000313" key="3">
    <source>
        <dbReference type="Ensembl" id="ENSCMIP00000007526.1"/>
    </source>
</evidence>
<dbReference type="GO" id="GO:0005737">
    <property type="term" value="C:cytoplasm"/>
    <property type="evidence" value="ECO:0007669"/>
    <property type="project" value="TreeGrafter"/>
</dbReference>
<evidence type="ECO:0000313" key="4">
    <source>
        <dbReference type="Proteomes" id="UP000314986"/>
    </source>
</evidence>
<proteinExistence type="predicted"/>
<reference evidence="4" key="3">
    <citation type="journal article" date="2014" name="Nature">
        <title>Elephant shark genome provides unique insights into gnathostome evolution.</title>
        <authorList>
            <consortium name="International Elephant Shark Genome Sequencing Consortium"/>
            <person name="Venkatesh B."/>
            <person name="Lee A.P."/>
            <person name="Ravi V."/>
            <person name="Maurya A.K."/>
            <person name="Lian M.M."/>
            <person name="Swann J.B."/>
            <person name="Ohta Y."/>
            <person name="Flajnik M.F."/>
            <person name="Sutoh Y."/>
            <person name="Kasahara M."/>
            <person name="Hoon S."/>
            <person name="Gangu V."/>
            <person name="Roy S.W."/>
            <person name="Irimia M."/>
            <person name="Korzh V."/>
            <person name="Kondrychyn I."/>
            <person name="Lim Z.W."/>
            <person name="Tay B.H."/>
            <person name="Tohari S."/>
            <person name="Kong K.W."/>
            <person name="Ho S."/>
            <person name="Lorente-Galdos B."/>
            <person name="Quilez J."/>
            <person name="Marques-Bonet T."/>
            <person name="Raney B.J."/>
            <person name="Ingham P.W."/>
            <person name="Tay A."/>
            <person name="Hillier L.W."/>
            <person name="Minx P."/>
            <person name="Boehm T."/>
            <person name="Wilson R.K."/>
            <person name="Brenner S."/>
            <person name="Warren W.C."/>
        </authorList>
    </citation>
    <scope>NUCLEOTIDE SEQUENCE [LARGE SCALE GENOMIC DNA]</scope>
</reference>
<dbReference type="GeneTree" id="ENSGT00390000017571"/>